<dbReference type="AlphaFoldDB" id="A0A3D9RRE9"/>
<accession>A0A3D9RRE9</accession>
<name>A0A3D9RRE9_9BACL</name>
<dbReference type="RefSeq" id="WP_116190819.1">
    <property type="nucleotide sequence ID" value="NZ_QTTN01000026.1"/>
</dbReference>
<keyword evidence="2" id="KW-1185">Reference proteome</keyword>
<evidence type="ECO:0000313" key="2">
    <source>
        <dbReference type="Proteomes" id="UP000256304"/>
    </source>
</evidence>
<dbReference type="EMBL" id="QTTN01000026">
    <property type="protein sequence ID" value="REE78554.1"/>
    <property type="molecule type" value="Genomic_DNA"/>
</dbReference>
<sequence length="69" mass="8105">MASDTEKDTRKIIFAYNAESQEVEIIEAVPHDMIDDYYITEQSIRLNILNIRELYELLKKQAFGDLEPL</sequence>
<protein>
    <submittedName>
        <fullName evidence="1">Uncharacterized protein</fullName>
    </submittedName>
</protein>
<reference evidence="1 2" key="1">
    <citation type="submission" date="2018-08" db="EMBL/GenBank/DDBJ databases">
        <title>Genomic Encyclopedia of Type Strains, Phase III (KMG-III): the genomes of soil and plant-associated and newly described type strains.</title>
        <authorList>
            <person name="Whitman W."/>
        </authorList>
    </citation>
    <scope>NUCLEOTIDE SEQUENCE [LARGE SCALE GENOMIC DNA]</scope>
    <source>
        <strain evidence="1 2">CGMCC 1.10966</strain>
    </source>
</reference>
<dbReference type="Proteomes" id="UP000256304">
    <property type="component" value="Unassembled WGS sequence"/>
</dbReference>
<organism evidence="1 2">
    <name type="scientific">Paenibacillus taihuensis</name>
    <dbReference type="NCBI Taxonomy" id="1156355"/>
    <lineage>
        <taxon>Bacteria</taxon>
        <taxon>Bacillati</taxon>
        <taxon>Bacillota</taxon>
        <taxon>Bacilli</taxon>
        <taxon>Bacillales</taxon>
        <taxon>Paenibacillaceae</taxon>
        <taxon>Paenibacillus</taxon>
    </lineage>
</organism>
<evidence type="ECO:0000313" key="1">
    <source>
        <dbReference type="EMBL" id="REE78554.1"/>
    </source>
</evidence>
<gene>
    <name evidence="1" type="ORF">A8990_12628</name>
</gene>
<proteinExistence type="predicted"/>
<comment type="caution">
    <text evidence="1">The sequence shown here is derived from an EMBL/GenBank/DDBJ whole genome shotgun (WGS) entry which is preliminary data.</text>
</comment>